<evidence type="ECO:0000256" key="2">
    <source>
        <dbReference type="ARBA" id="ARBA00022729"/>
    </source>
</evidence>
<keyword evidence="5" id="KW-0449">Lipoprotein</keyword>
<proteinExistence type="predicted"/>
<keyword evidence="9" id="KW-1185">Reference proteome</keyword>
<dbReference type="EMBL" id="JBHTJZ010000018">
    <property type="protein sequence ID" value="MFD0960271.1"/>
    <property type="molecule type" value="Genomic_DNA"/>
</dbReference>
<evidence type="ECO:0000256" key="1">
    <source>
        <dbReference type="ARBA" id="ARBA00022475"/>
    </source>
</evidence>
<accession>A0ABW3HRV4</accession>
<reference evidence="9" key="1">
    <citation type="journal article" date="2019" name="Int. J. Syst. Evol. Microbiol.">
        <title>The Global Catalogue of Microorganisms (GCM) 10K type strain sequencing project: providing services to taxonomists for standard genome sequencing and annotation.</title>
        <authorList>
            <consortium name="The Broad Institute Genomics Platform"/>
            <consortium name="The Broad Institute Genome Sequencing Center for Infectious Disease"/>
            <person name="Wu L."/>
            <person name="Ma J."/>
        </authorList>
    </citation>
    <scope>NUCLEOTIDE SEQUENCE [LARGE SCALE GENOMIC DNA]</scope>
    <source>
        <strain evidence="9">CCUG 59129</strain>
    </source>
</reference>
<dbReference type="Pfam" id="PF01547">
    <property type="entry name" value="SBP_bac_1"/>
    <property type="match status" value="1"/>
</dbReference>
<sequence length="551" mass="62236">MKSNDSTGIKWKKWTATGMSLVLATGLLAGCSGGNDPGKQENQVVRIGVLYGGPDNEPYFRQQYTDMYEMMNPNVQFEIVTAVNYDDQRYMQQKPGEEVERPNPYEEMKNLMTGNNPVDVVVIDYSMLRRFTQDNLLQPLDPHIQKDEFDLTDYVDTVIEGIKQAGDNQIFALTPTFTSSALYYNKKIFADNNIEPPQDKMQWTDILNLARQVSSGEGEDRIFGFSFNRWSNDGFSSVMSYSESLQLKMWDDKGEKMLVNSDGWANAWDTVHKLYQEDIVPDEEFMQLMYSKMASSDGSYQYDPFGGDLFLKGKVAMTIDGYYYINELRRANDSADKIENFEMVDWDVVTVPTHSSAPDIGGNIYLSQLMGINAKAPNPEGAWDFIKFSNSEDWAKLKSRSLHELVARKQFLKPIAGMDYNVDAFTTLKPIPPSSVDEERIYQDNPGIWEVQNVGREMFQKVLSGEMDTRQALAEWEVRGNEILQRMPGEGGVIEPMPMPRVTEEVTEEMPAEDTATEASGEAASEETTVDEAVTNDSAVENSASMNNASE</sequence>
<evidence type="ECO:0000256" key="5">
    <source>
        <dbReference type="ARBA" id="ARBA00023288"/>
    </source>
</evidence>
<dbReference type="SUPFAM" id="SSF53850">
    <property type="entry name" value="Periplasmic binding protein-like II"/>
    <property type="match status" value="1"/>
</dbReference>
<dbReference type="PANTHER" id="PTHR43649:SF33">
    <property type="entry name" value="POLYGALACTURONAN_RHAMNOGALACTURONAN-BINDING PROTEIN YTCQ"/>
    <property type="match status" value="1"/>
</dbReference>
<dbReference type="PROSITE" id="PS51257">
    <property type="entry name" value="PROKAR_LIPOPROTEIN"/>
    <property type="match status" value="1"/>
</dbReference>
<keyword evidence="3" id="KW-0472">Membrane</keyword>
<keyword evidence="4" id="KW-0564">Palmitate</keyword>
<evidence type="ECO:0000256" key="3">
    <source>
        <dbReference type="ARBA" id="ARBA00023136"/>
    </source>
</evidence>
<evidence type="ECO:0000313" key="9">
    <source>
        <dbReference type="Proteomes" id="UP001596989"/>
    </source>
</evidence>
<keyword evidence="2 7" id="KW-0732">Signal</keyword>
<dbReference type="Gene3D" id="3.40.190.10">
    <property type="entry name" value="Periplasmic binding protein-like II"/>
    <property type="match status" value="1"/>
</dbReference>
<dbReference type="RefSeq" id="WP_377564715.1">
    <property type="nucleotide sequence ID" value="NZ_JBHTJZ010000018.1"/>
</dbReference>
<feature type="compositionally biased region" description="Acidic residues" evidence="6">
    <location>
        <begin position="505"/>
        <end position="516"/>
    </location>
</feature>
<gene>
    <name evidence="8" type="ORF">ACFQ2I_12835</name>
</gene>
<dbReference type="InterPro" id="IPR050490">
    <property type="entry name" value="Bact_solute-bd_prot1"/>
</dbReference>
<feature type="compositionally biased region" description="Polar residues" evidence="6">
    <location>
        <begin position="535"/>
        <end position="551"/>
    </location>
</feature>
<evidence type="ECO:0000256" key="4">
    <source>
        <dbReference type="ARBA" id="ARBA00023139"/>
    </source>
</evidence>
<name>A0ABW3HRV4_9BACL</name>
<dbReference type="PANTHER" id="PTHR43649">
    <property type="entry name" value="ARABINOSE-BINDING PROTEIN-RELATED"/>
    <property type="match status" value="1"/>
</dbReference>
<organism evidence="8 9">
    <name type="scientific">Paenibacillus chungangensis</name>
    <dbReference type="NCBI Taxonomy" id="696535"/>
    <lineage>
        <taxon>Bacteria</taxon>
        <taxon>Bacillati</taxon>
        <taxon>Bacillota</taxon>
        <taxon>Bacilli</taxon>
        <taxon>Bacillales</taxon>
        <taxon>Paenibacillaceae</taxon>
        <taxon>Paenibacillus</taxon>
    </lineage>
</organism>
<feature type="region of interest" description="Disordered" evidence="6">
    <location>
        <begin position="504"/>
        <end position="551"/>
    </location>
</feature>
<evidence type="ECO:0000256" key="6">
    <source>
        <dbReference type="SAM" id="MobiDB-lite"/>
    </source>
</evidence>
<feature type="signal peptide" evidence="7">
    <location>
        <begin position="1"/>
        <end position="29"/>
    </location>
</feature>
<comment type="caution">
    <text evidence="8">The sequence shown here is derived from an EMBL/GenBank/DDBJ whole genome shotgun (WGS) entry which is preliminary data.</text>
</comment>
<keyword evidence="1" id="KW-1003">Cell membrane</keyword>
<feature type="chain" id="PRO_5045772134" evidence="7">
    <location>
        <begin position="30"/>
        <end position="551"/>
    </location>
</feature>
<protein>
    <submittedName>
        <fullName evidence="8">ABC transporter substrate-binding protein</fullName>
    </submittedName>
</protein>
<dbReference type="InterPro" id="IPR006059">
    <property type="entry name" value="SBP"/>
</dbReference>
<evidence type="ECO:0000313" key="8">
    <source>
        <dbReference type="EMBL" id="MFD0960271.1"/>
    </source>
</evidence>
<evidence type="ECO:0000256" key="7">
    <source>
        <dbReference type="SAM" id="SignalP"/>
    </source>
</evidence>
<dbReference type="Proteomes" id="UP001596989">
    <property type="component" value="Unassembled WGS sequence"/>
</dbReference>